<proteinExistence type="predicted"/>
<keyword evidence="6" id="KW-0067">ATP-binding</keyword>
<dbReference type="Proteomes" id="UP000813215">
    <property type="component" value="Unassembled WGS sequence"/>
</dbReference>
<dbReference type="Gene3D" id="3.30.200.20">
    <property type="entry name" value="Phosphorylase Kinase, domain 1"/>
    <property type="match status" value="1"/>
</dbReference>
<evidence type="ECO:0000256" key="2">
    <source>
        <dbReference type="ARBA" id="ARBA00022527"/>
    </source>
</evidence>
<dbReference type="PANTHER" id="PTHR24363:SF0">
    <property type="entry name" value="SERINE_THREONINE KINASE LIKE DOMAIN CONTAINING 1"/>
    <property type="match status" value="1"/>
</dbReference>
<keyword evidence="4" id="KW-0547">Nucleotide-binding</keyword>
<dbReference type="InterPro" id="IPR000719">
    <property type="entry name" value="Prot_kinase_dom"/>
</dbReference>
<keyword evidence="9" id="KW-1133">Transmembrane helix</keyword>
<reference evidence="11" key="2">
    <citation type="journal article" date="2022" name="Microbiol. Resour. Announc.">
        <title>Metagenome Sequencing to Explore Phylogenomics of Terrestrial Cyanobacteria.</title>
        <authorList>
            <person name="Ward R.D."/>
            <person name="Stajich J.E."/>
            <person name="Johansen J.R."/>
            <person name="Huntemann M."/>
            <person name="Clum A."/>
            <person name="Foster B."/>
            <person name="Foster B."/>
            <person name="Roux S."/>
            <person name="Palaniappan K."/>
            <person name="Varghese N."/>
            <person name="Mukherjee S."/>
            <person name="Reddy T.B.K."/>
            <person name="Daum C."/>
            <person name="Copeland A."/>
            <person name="Chen I.A."/>
            <person name="Ivanova N.N."/>
            <person name="Kyrpides N.C."/>
            <person name="Shapiro N."/>
            <person name="Eloe-Fadrosh E.A."/>
            <person name="Pietrasiak N."/>
        </authorList>
    </citation>
    <scope>NUCLEOTIDE SEQUENCE</scope>
    <source>
        <strain evidence="11">HA4357-MV3</strain>
    </source>
</reference>
<evidence type="ECO:0000313" key="12">
    <source>
        <dbReference type="Proteomes" id="UP000813215"/>
    </source>
</evidence>
<dbReference type="Gene3D" id="1.10.510.10">
    <property type="entry name" value="Transferase(Phosphotransferase) domain 1"/>
    <property type="match status" value="1"/>
</dbReference>
<dbReference type="EMBL" id="JAHHHW010000093">
    <property type="protein sequence ID" value="MBW4432815.1"/>
    <property type="molecule type" value="Genomic_DNA"/>
</dbReference>
<dbReference type="AlphaFoldDB" id="A0A9E3HA01"/>
<evidence type="ECO:0000256" key="3">
    <source>
        <dbReference type="ARBA" id="ARBA00022679"/>
    </source>
</evidence>
<evidence type="ECO:0000256" key="6">
    <source>
        <dbReference type="ARBA" id="ARBA00022840"/>
    </source>
</evidence>
<keyword evidence="9" id="KW-0812">Transmembrane</keyword>
<evidence type="ECO:0000256" key="1">
    <source>
        <dbReference type="ARBA" id="ARBA00012513"/>
    </source>
</evidence>
<organism evidence="11 12">
    <name type="scientific">Pelatocladus maniniholoensis HA4357-MV3</name>
    <dbReference type="NCBI Taxonomy" id="1117104"/>
    <lineage>
        <taxon>Bacteria</taxon>
        <taxon>Bacillati</taxon>
        <taxon>Cyanobacteriota</taxon>
        <taxon>Cyanophyceae</taxon>
        <taxon>Nostocales</taxon>
        <taxon>Nostocaceae</taxon>
        <taxon>Pelatocladus</taxon>
    </lineage>
</organism>
<evidence type="ECO:0000256" key="4">
    <source>
        <dbReference type="ARBA" id="ARBA00022741"/>
    </source>
</evidence>
<keyword evidence="9" id="KW-0472">Membrane</keyword>
<evidence type="ECO:0000256" key="5">
    <source>
        <dbReference type="ARBA" id="ARBA00022777"/>
    </source>
</evidence>
<dbReference type="PANTHER" id="PTHR24363">
    <property type="entry name" value="SERINE/THREONINE PROTEIN KINASE"/>
    <property type="match status" value="1"/>
</dbReference>
<dbReference type="PROSITE" id="PS50011">
    <property type="entry name" value="PROTEIN_KINASE_DOM"/>
    <property type="match status" value="1"/>
</dbReference>
<accession>A0A9E3HA01</accession>
<feature type="transmembrane region" description="Helical" evidence="9">
    <location>
        <begin position="380"/>
        <end position="403"/>
    </location>
</feature>
<dbReference type="Pfam" id="PF00069">
    <property type="entry name" value="Pkinase"/>
    <property type="match status" value="1"/>
</dbReference>
<dbReference type="InterPro" id="IPR011009">
    <property type="entry name" value="Kinase-like_dom_sf"/>
</dbReference>
<dbReference type="SMART" id="SM00220">
    <property type="entry name" value="S_TKc"/>
    <property type="match status" value="1"/>
</dbReference>
<dbReference type="GO" id="GO:0005524">
    <property type="term" value="F:ATP binding"/>
    <property type="evidence" value="ECO:0007669"/>
    <property type="project" value="UniProtKB-KW"/>
</dbReference>
<feature type="domain" description="Protein kinase" evidence="10">
    <location>
        <begin position="10"/>
        <end position="272"/>
    </location>
</feature>
<dbReference type="GO" id="GO:0004674">
    <property type="term" value="F:protein serine/threonine kinase activity"/>
    <property type="evidence" value="ECO:0007669"/>
    <property type="project" value="UniProtKB-KW"/>
</dbReference>
<evidence type="ECO:0000256" key="9">
    <source>
        <dbReference type="SAM" id="Phobius"/>
    </source>
</evidence>
<gene>
    <name evidence="11" type="ORF">KME28_14070</name>
</gene>
<dbReference type="SUPFAM" id="SSF56112">
    <property type="entry name" value="Protein kinase-like (PK-like)"/>
    <property type="match status" value="1"/>
</dbReference>
<keyword evidence="5 11" id="KW-0418">Kinase</keyword>
<keyword evidence="2 11" id="KW-0723">Serine/threonine-protein kinase</keyword>
<evidence type="ECO:0000256" key="7">
    <source>
        <dbReference type="ARBA" id="ARBA00047899"/>
    </source>
</evidence>
<comment type="catalytic activity">
    <reaction evidence="8">
        <text>L-seryl-[protein] + ATP = O-phospho-L-seryl-[protein] + ADP + H(+)</text>
        <dbReference type="Rhea" id="RHEA:17989"/>
        <dbReference type="Rhea" id="RHEA-COMP:9863"/>
        <dbReference type="Rhea" id="RHEA-COMP:11604"/>
        <dbReference type="ChEBI" id="CHEBI:15378"/>
        <dbReference type="ChEBI" id="CHEBI:29999"/>
        <dbReference type="ChEBI" id="CHEBI:30616"/>
        <dbReference type="ChEBI" id="CHEBI:83421"/>
        <dbReference type="ChEBI" id="CHEBI:456216"/>
        <dbReference type="EC" id="2.7.11.1"/>
    </reaction>
</comment>
<dbReference type="EC" id="2.7.11.1" evidence="1"/>
<protein>
    <recommendedName>
        <fullName evidence="1">non-specific serine/threonine protein kinase</fullName>
        <ecNumber evidence="1">2.7.11.1</ecNumber>
    </recommendedName>
</protein>
<dbReference type="CDD" id="cd14014">
    <property type="entry name" value="STKc_PknB_like"/>
    <property type="match status" value="1"/>
</dbReference>
<name>A0A9E3HA01_9NOST</name>
<evidence type="ECO:0000259" key="10">
    <source>
        <dbReference type="PROSITE" id="PS50011"/>
    </source>
</evidence>
<evidence type="ECO:0000256" key="8">
    <source>
        <dbReference type="ARBA" id="ARBA00048679"/>
    </source>
</evidence>
<comment type="catalytic activity">
    <reaction evidence="7">
        <text>L-threonyl-[protein] + ATP = O-phospho-L-threonyl-[protein] + ADP + H(+)</text>
        <dbReference type="Rhea" id="RHEA:46608"/>
        <dbReference type="Rhea" id="RHEA-COMP:11060"/>
        <dbReference type="Rhea" id="RHEA-COMP:11605"/>
        <dbReference type="ChEBI" id="CHEBI:15378"/>
        <dbReference type="ChEBI" id="CHEBI:30013"/>
        <dbReference type="ChEBI" id="CHEBI:30616"/>
        <dbReference type="ChEBI" id="CHEBI:61977"/>
        <dbReference type="ChEBI" id="CHEBI:456216"/>
        <dbReference type="EC" id="2.7.11.1"/>
    </reaction>
</comment>
<keyword evidence="3" id="KW-0808">Transferase</keyword>
<sequence>MLSQLLGERYQIVQVLSQGIFCQTYIAQDIYSRDPHICVVKHFLPSNKCPIPIEIRRRLFIRETEALKKLDNYDLVPSLLTHFEDNLEFYLVQEFIDGHPLSVELPVGKRWSETEVFQLLVEVLEILNFIHTHGLIHRDVKPSNILRRKRDDRLILIDFGAVKPIWNQLVKDFITHDQNTTIAIGTPGYMPHEQERGKPRPNSDIYALGMIGIQALTGVHPTHLPEDHHTGEIIWQNLASVSIELALVLNKMVHYHFKDRYQSAQEVLSALLPLASIYTSTQAANSTLLFNFSPQTLPPKEDTYLISGDHKTLVPQFNDQTSKFTVPETLLSPTNIYKSTQDHEKLELQNVPSGESNNQAFDNDSHARNSTMTIFIKRPALLIGLVLGTISGLILMIVSYWSVQIVTPAPKMQDLQLHKNVSP</sequence>
<evidence type="ECO:0000313" key="11">
    <source>
        <dbReference type="EMBL" id="MBW4432815.1"/>
    </source>
</evidence>
<reference evidence="11" key="1">
    <citation type="submission" date="2021-05" db="EMBL/GenBank/DDBJ databases">
        <authorList>
            <person name="Pietrasiak N."/>
            <person name="Ward R."/>
            <person name="Stajich J.E."/>
            <person name="Kurbessoian T."/>
        </authorList>
    </citation>
    <scope>NUCLEOTIDE SEQUENCE</scope>
    <source>
        <strain evidence="11">HA4357-MV3</strain>
    </source>
</reference>
<comment type="caution">
    <text evidence="11">The sequence shown here is derived from an EMBL/GenBank/DDBJ whole genome shotgun (WGS) entry which is preliminary data.</text>
</comment>